<gene>
    <name evidence="2" type="ORF">MMG00_12465</name>
</gene>
<dbReference type="RefSeq" id="WP_242148839.1">
    <property type="nucleotide sequence ID" value="NZ_CP093379.1"/>
</dbReference>
<evidence type="ECO:0000313" key="2">
    <source>
        <dbReference type="EMBL" id="UNM95997.1"/>
    </source>
</evidence>
<keyword evidence="2" id="KW-0378">Hydrolase</keyword>
<organism evidence="2 3">
    <name type="scientific">Ignatzschineria rhizosphaerae</name>
    <dbReference type="NCBI Taxonomy" id="2923279"/>
    <lineage>
        <taxon>Bacteria</taxon>
        <taxon>Pseudomonadati</taxon>
        <taxon>Pseudomonadota</taxon>
        <taxon>Gammaproteobacteria</taxon>
        <taxon>Cardiobacteriales</taxon>
        <taxon>Ignatzschineriaceae</taxon>
        <taxon>Ignatzschineria</taxon>
    </lineage>
</organism>
<name>A0ABY3WZE5_9GAMM</name>
<keyword evidence="2" id="KW-0540">Nuclease</keyword>
<accession>A0ABY3WZE5</accession>
<dbReference type="Gene3D" id="3.60.10.10">
    <property type="entry name" value="Endonuclease/exonuclease/phosphatase"/>
    <property type="match status" value="1"/>
</dbReference>
<sequence>MTKLPLNIASCNLQNLNEHSALHKIDNFIHALSHELALPDVIALQEIGSEAVNKENFATAEVALILIEMLYAKTGVAYQYVDIAPLKNSTGGAHDFNIRPAFLIRTHIRLLQKYEIGTNDPAFTGDETLQFRPSRNPLVIIIEKGQKQLTLINCHLKSQNSRTNQEKKLAKKQRNEQALIIKEHCQQLPSDMPVVIMGDFNDTPNSDTLKLLLDNKMTSIWSQYQARLYTTKHRNCPVAIDYILLSDAISFNHPQIHHINTNLKSTYRFSDHDPISVEIYF</sequence>
<protein>
    <submittedName>
        <fullName evidence="2">Endonuclease/exonuclease/phosphatase family protein</fullName>
    </submittedName>
</protein>
<keyword evidence="3" id="KW-1185">Reference proteome</keyword>
<dbReference type="InterPro" id="IPR036691">
    <property type="entry name" value="Endo/exonu/phosph_ase_sf"/>
</dbReference>
<reference evidence="2 3" key="1">
    <citation type="submission" date="2022-03" db="EMBL/GenBank/DDBJ databases">
        <title>Ignatzschineria rhizosphaerae HR5S32.</title>
        <authorList>
            <person name="Sun J.Q."/>
            <person name="Feng J.Y."/>
        </authorList>
    </citation>
    <scope>NUCLEOTIDE SEQUENCE [LARGE SCALE GENOMIC DNA]</scope>
    <source>
        <strain evidence="2 3">HR5S32</strain>
    </source>
</reference>
<evidence type="ECO:0000259" key="1">
    <source>
        <dbReference type="Pfam" id="PF03372"/>
    </source>
</evidence>
<dbReference type="InterPro" id="IPR005135">
    <property type="entry name" value="Endo/exonuclease/phosphatase"/>
</dbReference>
<feature type="domain" description="Endonuclease/exonuclease/phosphatase" evidence="1">
    <location>
        <begin position="10"/>
        <end position="272"/>
    </location>
</feature>
<dbReference type="Pfam" id="PF03372">
    <property type="entry name" value="Exo_endo_phos"/>
    <property type="match status" value="1"/>
</dbReference>
<keyword evidence="2" id="KW-0255">Endonuclease</keyword>
<dbReference type="PANTHER" id="PTHR42834:SF1">
    <property type="entry name" value="ENDONUCLEASE_EXONUCLEASE_PHOSPHATASE FAMILY PROTEIN (AFU_ORTHOLOGUE AFUA_3G09210)"/>
    <property type="match status" value="1"/>
</dbReference>
<evidence type="ECO:0000313" key="3">
    <source>
        <dbReference type="Proteomes" id="UP000829542"/>
    </source>
</evidence>
<dbReference type="SUPFAM" id="SSF56219">
    <property type="entry name" value="DNase I-like"/>
    <property type="match status" value="1"/>
</dbReference>
<dbReference type="EMBL" id="CP093379">
    <property type="protein sequence ID" value="UNM95997.1"/>
    <property type="molecule type" value="Genomic_DNA"/>
</dbReference>
<dbReference type="GO" id="GO:0004519">
    <property type="term" value="F:endonuclease activity"/>
    <property type="evidence" value="ECO:0007669"/>
    <property type="project" value="UniProtKB-KW"/>
</dbReference>
<dbReference type="Proteomes" id="UP000829542">
    <property type="component" value="Chromosome"/>
</dbReference>
<proteinExistence type="predicted"/>
<dbReference type="PANTHER" id="PTHR42834">
    <property type="entry name" value="ENDONUCLEASE/EXONUCLEASE/PHOSPHATASE FAMILY PROTEIN (AFU_ORTHOLOGUE AFUA_3G09210)"/>
    <property type="match status" value="1"/>
</dbReference>